<dbReference type="InterPro" id="IPR012074">
    <property type="entry name" value="GAF_ANTAR"/>
</dbReference>
<evidence type="ECO:0000256" key="4">
    <source>
        <dbReference type="ARBA" id="ARBA00023163"/>
    </source>
</evidence>
<evidence type="ECO:0000313" key="7">
    <source>
        <dbReference type="Proteomes" id="UP001589867"/>
    </source>
</evidence>
<name>A0ABV6MAP0_9ACTN</name>
<evidence type="ECO:0000313" key="6">
    <source>
        <dbReference type="EMBL" id="MFC0531792.1"/>
    </source>
</evidence>
<dbReference type="Proteomes" id="UP001589867">
    <property type="component" value="Unassembled WGS sequence"/>
</dbReference>
<dbReference type="InterPro" id="IPR011006">
    <property type="entry name" value="CheY-like_superfamily"/>
</dbReference>
<evidence type="ECO:0000256" key="3">
    <source>
        <dbReference type="ARBA" id="ARBA00023015"/>
    </source>
</evidence>
<sequence length="234" mass="26225">MPRELQLVDAFVEAADTLVDDFDLLDFLHRMTVRCVELVDVDAAGLMLADHQGGLRVMATSSERVRLIELFEIQNDEGPCLDCYRTAAPVACPDLDDAGPHWARFARLARDAGFRAVHALPMRLRHDIIGVLNLFRVEAGALPEADLRVAQAMADVSMISLLQQRAIRERQVLVEQLQETLDSRIVIEQAKGVLAERLSVEMDEAFERMRDHGRQHNLRLAQVAGEIVAGRLKI</sequence>
<evidence type="ECO:0000259" key="5">
    <source>
        <dbReference type="PROSITE" id="PS50921"/>
    </source>
</evidence>
<dbReference type="Gene3D" id="3.30.450.40">
    <property type="match status" value="1"/>
</dbReference>
<dbReference type="InterPro" id="IPR036388">
    <property type="entry name" value="WH-like_DNA-bd_sf"/>
</dbReference>
<dbReference type="SMART" id="SM01012">
    <property type="entry name" value="ANTAR"/>
    <property type="match status" value="1"/>
</dbReference>
<dbReference type="SUPFAM" id="SSF55781">
    <property type="entry name" value="GAF domain-like"/>
    <property type="match status" value="1"/>
</dbReference>
<evidence type="ECO:0000256" key="1">
    <source>
        <dbReference type="ARBA" id="ARBA00022679"/>
    </source>
</evidence>
<feature type="domain" description="ANTAR" evidence="5">
    <location>
        <begin position="167"/>
        <end position="228"/>
    </location>
</feature>
<accession>A0ABV6MAP0</accession>
<dbReference type="InterPro" id="IPR003018">
    <property type="entry name" value="GAF"/>
</dbReference>
<dbReference type="PIRSF" id="PIRSF036625">
    <property type="entry name" value="GAF_ANTAR"/>
    <property type="match status" value="1"/>
</dbReference>
<dbReference type="InterPro" id="IPR029016">
    <property type="entry name" value="GAF-like_dom_sf"/>
</dbReference>
<dbReference type="SMART" id="SM00065">
    <property type="entry name" value="GAF"/>
    <property type="match status" value="1"/>
</dbReference>
<comment type="caution">
    <text evidence="6">The sequence shown here is derived from an EMBL/GenBank/DDBJ whole genome shotgun (WGS) entry which is preliminary data.</text>
</comment>
<keyword evidence="4" id="KW-0804">Transcription</keyword>
<dbReference type="SUPFAM" id="SSF52172">
    <property type="entry name" value="CheY-like"/>
    <property type="match status" value="1"/>
</dbReference>
<gene>
    <name evidence="6" type="ORF">ACFFIA_29505</name>
</gene>
<protein>
    <submittedName>
        <fullName evidence="6">ANTAR domain-containing protein</fullName>
    </submittedName>
</protein>
<keyword evidence="1" id="KW-0808">Transferase</keyword>
<dbReference type="InterPro" id="IPR005561">
    <property type="entry name" value="ANTAR"/>
</dbReference>
<dbReference type="Pfam" id="PF03861">
    <property type="entry name" value="ANTAR"/>
    <property type="match status" value="1"/>
</dbReference>
<proteinExistence type="predicted"/>
<keyword evidence="7" id="KW-1185">Reference proteome</keyword>
<keyword evidence="2" id="KW-0418">Kinase</keyword>
<dbReference type="RefSeq" id="WP_377256835.1">
    <property type="nucleotide sequence ID" value="NZ_JBHLUH010000061.1"/>
</dbReference>
<dbReference type="Gene3D" id="1.10.10.10">
    <property type="entry name" value="Winged helix-like DNA-binding domain superfamily/Winged helix DNA-binding domain"/>
    <property type="match status" value="1"/>
</dbReference>
<keyword evidence="3" id="KW-0805">Transcription regulation</keyword>
<dbReference type="Pfam" id="PF13185">
    <property type="entry name" value="GAF_2"/>
    <property type="match status" value="1"/>
</dbReference>
<organism evidence="6 7">
    <name type="scientific">Phytohabitans kaempferiae</name>
    <dbReference type="NCBI Taxonomy" id="1620943"/>
    <lineage>
        <taxon>Bacteria</taxon>
        <taxon>Bacillati</taxon>
        <taxon>Actinomycetota</taxon>
        <taxon>Actinomycetes</taxon>
        <taxon>Micromonosporales</taxon>
        <taxon>Micromonosporaceae</taxon>
    </lineage>
</organism>
<reference evidence="6 7" key="1">
    <citation type="submission" date="2024-09" db="EMBL/GenBank/DDBJ databases">
        <authorList>
            <person name="Sun Q."/>
            <person name="Mori K."/>
        </authorList>
    </citation>
    <scope>NUCLEOTIDE SEQUENCE [LARGE SCALE GENOMIC DNA]</scope>
    <source>
        <strain evidence="6 7">TBRC 3947</strain>
    </source>
</reference>
<evidence type="ECO:0000256" key="2">
    <source>
        <dbReference type="ARBA" id="ARBA00022777"/>
    </source>
</evidence>
<dbReference type="PROSITE" id="PS50921">
    <property type="entry name" value="ANTAR"/>
    <property type="match status" value="1"/>
</dbReference>
<dbReference type="EMBL" id="JBHLUH010000061">
    <property type="protein sequence ID" value="MFC0531792.1"/>
    <property type="molecule type" value="Genomic_DNA"/>
</dbReference>